<reference evidence="1" key="2">
    <citation type="journal article" date="2024" name="Environ. Microbiol.">
        <title>Genome analysis and description of Tunturibacter gen. nov. expands the diversity of Terriglobia in tundra soils.</title>
        <authorList>
            <person name="Messyasz A."/>
            <person name="Mannisto M.K."/>
            <person name="Kerkhof L.J."/>
            <person name="Haggblom M.M."/>
        </authorList>
    </citation>
    <scope>NUCLEOTIDE SEQUENCE</scope>
    <source>
        <strain evidence="1">M8UP39</strain>
    </source>
</reference>
<proteinExistence type="predicted"/>
<dbReference type="KEGG" id="tgi:RBB81_21680"/>
<name>A0AAU7Z0X6_9BACT</name>
<dbReference type="EMBL" id="CP132938">
    <property type="protein sequence ID" value="XCB22156.1"/>
    <property type="molecule type" value="Genomic_DNA"/>
</dbReference>
<protein>
    <recommendedName>
        <fullName evidence="2">Outer membrane protein beta-barrel domain-containing protein</fullName>
    </recommendedName>
</protein>
<organism evidence="1">
    <name type="scientific">Tunturiibacter gelidiferens</name>
    <dbReference type="NCBI Taxonomy" id="3069689"/>
    <lineage>
        <taxon>Bacteria</taxon>
        <taxon>Pseudomonadati</taxon>
        <taxon>Acidobacteriota</taxon>
        <taxon>Terriglobia</taxon>
        <taxon>Terriglobales</taxon>
        <taxon>Acidobacteriaceae</taxon>
        <taxon>Tunturiibacter</taxon>
    </lineage>
</organism>
<dbReference type="InterPro" id="IPR011250">
    <property type="entry name" value="OMP/PagP_B-barrel"/>
</dbReference>
<accession>A0AAU7Z0X6</accession>
<evidence type="ECO:0008006" key="2">
    <source>
        <dbReference type="Google" id="ProtNLM"/>
    </source>
</evidence>
<evidence type="ECO:0000313" key="1">
    <source>
        <dbReference type="EMBL" id="XCB22156.1"/>
    </source>
</evidence>
<gene>
    <name evidence="1" type="ORF">RBB81_21680</name>
</gene>
<reference evidence="1" key="1">
    <citation type="submission" date="2023-08" db="EMBL/GenBank/DDBJ databases">
        <authorList>
            <person name="Messyasz A."/>
            <person name="Mannisto M.K."/>
            <person name="Kerkhof L.J."/>
            <person name="Haggblom M."/>
        </authorList>
    </citation>
    <scope>NUCLEOTIDE SEQUENCE</scope>
    <source>
        <strain evidence="1">M8UP39</strain>
    </source>
</reference>
<dbReference type="AlphaFoldDB" id="A0AAU7Z0X6"/>
<dbReference type="SUPFAM" id="SSF56925">
    <property type="entry name" value="OMPA-like"/>
    <property type="match status" value="1"/>
</dbReference>
<dbReference type="RefSeq" id="WP_353072154.1">
    <property type="nucleotide sequence ID" value="NZ_CP132938.1"/>
</dbReference>
<sequence length="101" mass="11525">MSKLAESTYLIGPRVQFRRGPYTPYVKTLVGLGYFNYPYESAQGRYFVIAPGAGVDLMLGQNLKIRLIDIEYQEWPQFTFGTISPYGVSFGFSYRVFNGSR</sequence>